<accession>A0ABP8U2Q0</accession>
<evidence type="ECO:0000256" key="5">
    <source>
        <dbReference type="ARBA" id="ARBA00031449"/>
    </source>
</evidence>
<dbReference type="Proteomes" id="UP001501442">
    <property type="component" value="Unassembled WGS sequence"/>
</dbReference>
<evidence type="ECO:0000256" key="6">
    <source>
        <dbReference type="ARBA" id="ARBA00048807"/>
    </source>
</evidence>
<dbReference type="EC" id="4.1.2.50" evidence="3"/>
<dbReference type="InterPro" id="IPR038418">
    <property type="entry name" value="6-PTP_synth/QueD_sf"/>
</dbReference>
<protein>
    <recommendedName>
        <fullName evidence="4">6-carboxy-5,6,7,8-tetrahydropterin synthase</fullName>
        <ecNumber evidence="3">4.1.2.50</ecNumber>
    </recommendedName>
    <alternativeName>
        <fullName evidence="5">Queuosine biosynthesis protein QueD</fullName>
    </alternativeName>
</protein>
<evidence type="ECO:0000256" key="1">
    <source>
        <dbReference type="ARBA" id="ARBA00005061"/>
    </source>
</evidence>
<keyword evidence="8" id="KW-1185">Reference proteome</keyword>
<sequence length="126" mass="13901">MGYEVGLNKTVRAIHQMPGKPPPEGEPHSHDYRFEVVVGRERLDEQDMVCDLDVLEAALTDMLGGIEDRDLEMIRPPEAAAVTVEVLARWAHDTLAETVRKAGAETLSVRVWESPEAFGGYSSIVA</sequence>
<evidence type="ECO:0000256" key="4">
    <source>
        <dbReference type="ARBA" id="ARBA00018141"/>
    </source>
</evidence>
<comment type="similarity">
    <text evidence="2">Belongs to the PTPS family. QueD subfamily.</text>
</comment>
<comment type="pathway">
    <text evidence="1">Purine metabolism; 7-cyano-7-deazaguanine biosynthesis.</text>
</comment>
<dbReference type="Gene3D" id="3.30.479.10">
    <property type="entry name" value="6-pyruvoyl tetrahydropterin synthase/QueD"/>
    <property type="match status" value="1"/>
</dbReference>
<comment type="caution">
    <text evidence="7">The sequence shown here is derived from an EMBL/GenBank/DDBJ whole genome shotgun (WGS) entry which is preliminary data.</text>
</comment>
<evidence type="ECO:0000313" key="7">
    <source>
        <dbReference type="EMBL" id="GAA4619734.1"/>
    </source>
</evidence>
<dbReference type="InterPro" id="IPR007115">
    <property type="entry name" value="6-PTP_synth/QueD"/>
</dbReference>
<reference evidence="8" key="1">
    <citation type="journal article" date="2019" name="Int. J. Syst. Evol. Microbiol.">
        <title>The Global Catalogue of Microorganisms (GCM) 10K type strain sequencing project: providing services to taxonomists for standard genome sequencing and annotation.</title>
        <authorList>
            <consortium name="The Broad Institute Genomics Platform"/>
            <consortium name="The Broad Institute Genome Sequencing Center for Infectious Disease"/>
            <person name="Wu L."/>
            <person name="Ma J."/>
        </authorList>
    </citation>
    <scope>NUCLEOTIDE SEQUENCE [LARGE SCALE GENOMIC DNA]</scope>
    <source>
        <strain evidence="8">JCM 17939</strain>
    </source>
</reference>
<gene>
    <name evidence="7" type="ORF">GCM10023196_000920</name>
</gene>
<dbReference type="SUPFAM" id="SSF55620">
    <property type="entry name" value="Tetrahydrobiopterin biosynthesis enzymes-like"/>
    <property type="match status" value="1"/>
</dbReference>
<dbReference type="RefSeq" id="WP_345428138.1">
    <property type="nucleotide sequence ID" value="NZ_BAABHK010000001.1"/>
</dbReference>
<evidence type="ECO:0000313" key="8">
    <source>
        <dbReference type="Proteomes" id="UP001501442"/>
    </source>
</evidence>
<dbReference type="Pfam" id="PF01242">
    <property type="entry name" value="PTPS"/>
    <property type="match status" value="1"/>
</dbReference>
<dbReference type="EMBL" id="BAABHK010000001">
    <property type="protein sequence ID" value="GAA4619734.1"/>
    <property type="molecule type" value="Genomic_DNA"/>
</dbReference>
<evidence type="ECO:0000256" key="2">
    <source>
        <dbReference type="ARBA" id="ARBA00008900"/>
    </source>
</evidence>
<evidence type="ECO:0000256" key="3">
    <source>
        <dbReference type="ARBA" id="ARBA00012982"/>
    </source>
</evidence>
<name>A0ABP8U2Q0_9ACTN</name>
<proteinExistence type="inferred from homology"/>
<organism evidence="7 8">
    <name type="scientific">Actinoallomurus vinaceus</name>
    <dbReference type="NCBI Taxonomy" id="1080074"/>
    <lineage>
        <taxon>Bacteria</taxon>
        <taxon>Bacillati</taxon>
        <taxon>Actinomycetota</taxon>
        <taxon>Actinomycetes</taxon>
        <taxon>Streptosporangiales</taxon>
        <taxon>Thermomonosporaceae</taxon>
        <taxon>Actinoallomurus</taxon>
    </lineage>
</organism>
<comment type="catalytic activity">
    <reaction evidence="6">
        <text>7,8-dihydroneopterin 3'-triphosphate + H2O = 6-carboxy-5,6,7,8-tetrahydropterin + triphosphate + acetaldehyde + 2 H(+)</text>
        <dbReference type="Rhea" id="RHEA:27966"/>
        <dbReference type="ChEBI" id="CHEBI:15343"/>
        <dbReference type="ChEBI" id="CHEBI:15377"/>
        <dbReference type="ChEBI" id="CHEBI:15378"/>
        <dbReference type="ChEBI" id="CHEBI:18036"/>
        <dbReference type="ChEBI" id="CHEBI:58462"/>
        <dbReference type="ChEBI" id="CHEBI:61032"/>
        <dbReference type="EC" id="4.1.2.50"/>
    </reaction>
</comment>